<dbReference type="PANTHER" id="PTHR24068">
    <property type="entry name" value="UBIQUITIN-CONJUGATING ENZYME E2"/>
    <property type="match status" value="1"/>
</dbReference>
<feature type="transmembrane region" description="Helical" evidence="1">
    <location>
        <begin position="161"/>
        <end position="181"/>
    </location>
</feature>
<dbReference type="PROSITE" id="PS50127">
    <property type="entry name" value="UBC_2"/>
    <property type="match status" value="1"/>
</dbReference>
<name>A0A814UHY1_9BILA</name>
<evidence type="ECO:0000313" key="5">
    <source>
        <dbReference type="Proteomes" id="UP000663860"/>
    </source>
</evidence>
<organism evidence="3 5">
    <name type="scientific">Adineta steineri</name>
    <dbReference type="NCBI Taxonomy" id="433720"/>
    <lineage>
        <taxon>Eukaryota</taxon>
        <taxon>Metazoa</taxon>
        <taxon>Spiralia</taxon>
        <taxon>Gnathifera</taxon>
        <taxon>Rotifera</taxon>
        <taxon>Eurotatoria</taxon>
        <taxon>Bdelloidea</taxon>
        <taxon>Adinetida</taxon>
        <taxon>Adinetidae</taxon>
        <taxon>Adineta</taxon>
    </lineage>
</organism>
<feature type="domain" description="UBC core" evidence="2">
    <location>
        <begin position="169"/>
        <end position="317"/>
    </location>
</feature>
<dbReference type="Gene3D" id="3.10.110.10">
    <property type="entry name" value="Ubiquitin Conjugating Enzyme"/>
    <property type="match status" value="1"/>
</dbReference>
<keyword evidence="1" id="KW-1133">Transmembrane helix</keyword>
<keyword evidence="1" id="KW-0472">Membrane</keyword>
<keyword evidence="1" id="KW-0812">Transmembrane</keyword>
<evidence type="ECO:0000313" key="4">
    <source>
        <dbReference type="EMBL" id="CAF3935469.1"/>
    </source>
</evidence>
<feature type="transmembrane region" description="Helical" evidence="1">
    <location>
        <begin position="117"/>
        <end position="141"/>
    </location>
</feature>
<dbReference type="Proteomes" id="UP000663860">
    <property type="component" value="Unassembled WGS sequence"/>
</dbReference>
<dbReference type="InterPro" id="IPR016135">
    <property type="entry name" value="UBQ-conjugating_enzyme/RWD"/>
</dbReference>
<comment type="caution">
    <text evidence="3">The sequence shown here is derived from an EMBL/GenBank/DDBJ whole genome shotgun (WGS) entry which is preliminary data.</text>
</comment>
<evidence type="ECO:0000259" key="2">
    <source>
        <dbReference type="PROSITE" id="PS50127"/>
    </source>
</evidence>
<protein>
    <recommendedName>
        <fullName evidence="2">UBC core domain-containing protein</fullName>
    </recommendedName>
</protein>
<dbReference type="EMBL" id="CAJOBB010002075">
    <property type="protein sequence ID" value="CAF3935469.1"/>
    <property type="molecule type" value="Genomic_DNA"/>
</dbReference>
<dbReference type="EMBL" id="CAJNOE010000361">
    <property type="protein sequence ID" value="CAF1173773.1"/>
    <property type="molecule type" value="Genomic_DNA"/>
</dbReference>
<dbReference type="Proteomes" id="UP000663868">
    <property type="component" value="Unassembled WGS sequence"/>
</dbReference>
<gene>
    <name evidence="3" type="ORF">IZO911_LOCUS27052</name>
    <name evidence="4" type="ORF">KXQ929_LOCUS24712</name>
</gene>
<reference evidence="3" key="1">
    <citation type="submission" date="2021-02" db="EMBL/GenBank/DDBJ databases">
        <authorList>
            <person name="Nowell W R."/>
        </authorList>
    </citation>
    <scope>NUCLEOTIDE SEQUENCE</scope>
</reference>
<feature type="transmembrane region" description="Helical" evidence="1">
    <location>
        <begin position="46"/>
        <end position="69"/>
    </location>
</feature>
<dbReference type="Pfam" id="PF00179">
    <property type="entry name" value="UQ_con"/>
    <property type="match status" value="1"/>
</dbReference>
<dbReference type="InterPro" id="IPR000608">
    <property type="entry name" value="UBC"/>
</dbReference>
<dbReference type="SMART" id="SM00212">
    <property type="entry name" value="UBCc"/>
    <property type="match status" value="1"/>
</dbReference>
<dbReference type="AlphaFoldDB" id="A0A814UHY1"/>
<sequence>MHGHQRPVPYLYNTSPYTVPAYGNVSYQPPLLDINWYNTWPRIRTAILSITMLICSAAVISLDIANVAIEGSKHNETSKLGSGPGKVGAGIWSGSVSFFAAMFILAIICVRNKRIAATFALLAVTLAFFFTIVLIGLIGNSVQNDFHITDRTGAQKIQDKLLIAILSIALFLMILCVFNLLRKQFIPGIIVIPSGKSNLIWNGVHFVSQGPYEGGVFRFSIIIPPTFPDGDCPKVIFMSSIYHPQINVDTGELDIKRYFPVWKRNGHHLWQVLRYIRRIFQKIETTNSVNIDAANLYEQDPGIFLSKISECVNESKDNLYTPEPSTTDDPHAILFTPWSDKLQNVRQLLLTGKKKAFDNIHGLSWMKPGVYQILTREDTLPSHQN</sequence>
<accession>A0A814UHY1</accession>
<proteinExistence type="predicted"/>
<feature type="transmembrane region" description="Helical" evidence="1">
    <location>
        <begin position="89"/>
        <end position="110"/>
    </location>
</feature>
<evidence type="ECO:0000256" key="1">
    <source>
        <dbReference type="SAM" id="Phobius"/>
    </source>
</evidence>
<dbReference type="SUPFAM" id="SSF54495">
    <property type="entry name" value="UBC-like"/>
    <property type="match status" value="1"/>
</dbReference>
<evidence type="ECO:0000313" key="3">
    <source>
        <dbReference type="EMBL" id="CAF1173773.1"/>
    </source>
</evidence>
<dbReference type="CDD" id="cd23814">
    <property type="entry name" value="UEV_AKTIP"/>
    <property type="match status" value="1"/>
</dbReference>